<protein>
    <submittedName>
        <fullName evidence="12">Cytokine receptor-like factor 2</fullName>
    </submittedName>
</protein>
<reference evidence="12 13" key="1">
    <citation type="submission" date="2024-08" db="EMBL/GenBank/DDBJ databases">
        <title>The draft genome of Apodemus speciosus.</title>
        <authorList>
            <person name="Nabeshima K."/>
            <person name="Suzuki S."/>
            <person name="Onuma M."/>
        </authorList>
    </citation>
    <scope>NUCLEOTIDE SEQUENCE [LARGE SCALE GENOMIC DNA]</scope>
    <source>
        <strain evidence="12">IB14-021</strain>
    </source>
</reference>
<evidence type="ECO:0000256" key="10">
    <source>
        <dbReference type="SAM" id="Phobius"/>
    </source>
</evidence>
<evidence type="ECO:0000256" key="3">
    <source>
        <dbReference type="ARBA" id="ARBA00022692"/>
    </source>
</evidence>
<dbReference type="InterPro" id="IPR003961">
    <property type="entry name" value="FN3_dom"/>
</dbReference>
<evidence type="ECO:0000313" key="13">
    <source>
        <dbReference type="Proteomes" id="UP001623349"/>
    </source>
</evidence>
<evidence type="ECO:0000256" key="9">
    <source>
        <dbReference type="ARBA" id="ARBA00023180"/>
    </source>
</evidence>
<dbReference type="SMART" id="SM00060">
    <property type="entry name" value="FN3"/>
    <property type="match status" value="1"/>
</dbReference>
<feature type="transmembrane region" description="Helical" evidence="10">
    <location>
        <begin position="215"/>
        <end position="236"/>
    </location>
</feature>
<evidence type="ECO:0000259" key="11">
    <source>
        <dbReference type="PROSITE" id="PS50853"/>
    </source>
</evidence>
<dbReference type="InterPro" id="IPR036116">
    <property type="entry name" value="FN3_sf"/>
</dbReference>
<evidence type="ECO:0000256" key="2">
    <source>
        <dbReference type="ARBA" id="ARBA00008159"/>
    </source>
</evidence>
<dbReference type="Pfam" id="PF21605">
    <property type="entry name" value="CRLF2-like_D2"/>
    <property type="match status" value="1"/>
</dbReference>
<comment type="caution">
    <text evidence="12">The sequence shown here is derived from an EMBL/GenBank/DDBJ whole genome shotgun (WGS) entry which is preliminary data.</text>
</comment>
<dbReference type="PANTHER" id="PTHR23037">
    <property type="entry name" value="CYTOKINE RECEPTOR"/>
    <property type="match status" value="1"/>
</dbReference>
<dbReference type="InterPro" id="IPR013783">
    <property type="entry name" value="Ig-like_fold"/>
</dbReference>
<keyword evidence="3 10" id="KW-0812">Transmembrane</keyword>
<evidence type="ECO:0000256" key="7">
    <source>
        <dbReference type="ARBA" id="ARBA00023157"/>
    </source>
</evidence>
<evidence type="ECO:0000256" key="8">
    <source>
        <dbReference type="ARBA" id="ARBA00023170"/>
    </source>
</evidence>
<organism evidence="12 13">
    <name type="scientific">Apodemus speciosus</name>
    <name type="common">Large Japanese field mouse</name>
    <dbReference type="NCBI Taxonomy" id="105296"/>
    <lineage>
        <taxon>Eukaryota</taxon>
        <taxon>Metazoa</taxon>
        <taxon>Chordata</taxon>
        <taxon>Craniata</taxon>
        <taxon>Vertebrata</taxon>
        <taxon>Euteleostomi</taxon>
        <taxon>Mammalia</taxon>
        <taxon>Eutheria</taxon>
        <taxon>Euarchontoglires</taxon>
        <taxon>Glires</taxon>
        <taxon>Rodentia</taxon>
        <taxon>Myomorpha</taxon>
        <taxon>Muroidea</taxon>
        <taxon>Muridae</taxon>
        <taxon>Murinae</taxon>
        <taxon>Apodemus</taxon>
    </lineage>
</organism>
<dbReference type="PROSITE" id="PS50853">
    <property type="entry name" value="FN3"/>
    <property type="match status" value="1"/>
</dbReference>
<evidence type="ECO:0000256" key="1">
    <source>
        <dbReference type="ARBA" id="ARBA00004479"/>
    </source>
</evidence>
<accession>A0ABQ0F9U7</accession>
<gene>
    <name evidence="12" type="ORF">APTSU1_001112600</name>
</gene>
<dbReference type="InterPro" id="IPR048648">
    <property type="entry name" value="CRLF2-like_D2"/>
</dbReference>
<keyword evidence="5 10" id="KW-1133">Transmembrane helix</keyword>
<evidence type="ECO:0000313" key="12">
    <source>
        <dbReference type="EMBL" id="GAB1295891.1"/>
    </source>
</evidence>
<dbReference type="InterPro" id="IPR053856">
    <property type="entry name" value="TSLPR_D1"/>
</dbReference>
<keyword evidence="8" id="KW-0675">Receptor</keyword>
<keyword evidence="7" id="KW-1015">Disulfide bond</keyword>
<feature type="domain" description="Fibronectin type-III" evidence="11">
    <location>
        <begin position="88"/>
        <end position="188"/>
    </location>
</feature>
<dbReference type="Pfam" id="PF22012">
    <property type="entry name" value="TSLPR_D1"/>
    <property type="match status" value="1"/>
</dbReference>
<dbReference type="Gene3D" id="2.60.40.10">
    <property type="entry name" value="Immunoglobulins"/>
    <property type="match status" value="2"/>
</dbReference>
<evidence type="ECO:0000256" key="6">
    <source>
        <dbReference type="ARBA" id="ARBA00023136"/>
    </source>
</evidence>
<evidence type="ECO:0000256" key="5">
    <source>
        <dbReference type="ARBA" id="ARBA00022989"/>
    </source>
</evidence>
<dbReference type="SUPFAM" id="SSF49265">
    <property type="entry name" value="Fibronectin type III"/>
    <property type="match status" value="2"/>
</dbReference>
<proteinExistence type="inferred from homology"/>
<evidence type="ECO:0000256" key="4">
    <source>
        <dbReference type="ARBA" id="ARBA00022729"/>
    </source>
</evidence>
<dbReference type="CDD" id="cd00063">
    <property type="entry name" value="FN3"/>
    <property type="match status" value="1"/>
</dbReference>
<dbReference type="Proteomes" id="UP001623349">
    <property type="component" value="Unassembled WGS sequence"/>
</dbReference>
<dbReference type="PANTHER" id="PTHR23037:SF35">
    <property type="entry name" value="FIBRONECTIN TYPE-III DOMAIN-CONTAINING PROTEIN"/>
    <property type="match status" value="1"/>
</dbReference>
<keyword evidence="4" id="KW-0732">Signal</keyword>
<comment type="subcellular location">
    <subcellularLocation>
        <location evidence="1">Membrane</location>
        <topology evidence="1">Single-pass type I membrane protein</topology>
    </subcellularLocation>
</comment>
<keyword evidence="6 10" id="KW-0472">Membrane</keyword>
<name>A0ABQ0F9U7_APOSI</name>
<sequence>MAREDGDVIPVSIICHDLETLQVTWNPDPLARQNLSLDFRYGDHVLHSCPRYFLLGGFTSGCIFPSRAGLLEVTLRDGGGATVFSRRRPASVWLKPRPPWNVTFFWTLEAVTVSCPAHSYPGLDYEVQHRDPFDEDWQTTSEPQCNVTVGRLDPGRCYDFRVRAVPQDFYYGLEAQPSDWTSVTHWRGAAPAGDRTDGWAASCDSGHDSPRSSPLPLACGLAALLTLAMLLAMLWLRRVKDALLPCVPDPSGSFPGLFEKHHGNFQAWISDSQATALAKPEEGHDVILPRGKWAEPEDHPAPGELGSRALVSVGGATFRLDGSGYMTL</sequence>
<keyword evidence="9" id="KW-0325">Glycoprotein</keyword>
<dbReference type="EMBL" id="BAAFST010000011">
    <property type="protein sequence ID" value="GAB1295891.1"/>
    <property type="molecule type" value="Genomic_DNA"/>
</dbReference>
<keyword evidence="13" id="KW-1185">Reference proteome</keyword>
<comment type="similarity">
    <text evidence="2">Belongs to the type I cytokine receptor family. Type 5 subfamily.</text>
</comment>